<proteinExistence type="predicted"/>
<dbReference type="CDD" id="cd03136">
    <property type="entry name" value="GATase1_AraC_ArgR_like"/>
    <property type="match status" value="1"/>
</dbReference>
<dbReference type="AlphaFoldDB" id="A0A0P1G477"/>
<keyword evidence="2" id="KW-0804">Transcription</keyword>
<accession>A0A0P1G477</accession>
<gene>
    <name evidence="4" type="primary">cdhR_3</name>
    <name evidence="4" type="ORF">TRM7557_00967</name>
</gene>
<reference evidence="4 5" key="1">
    <citation type="submission" date="2015-09" db="EMBL/GenBank/DDBJ databases">
        <authorList>
            <consortium name="Swine Surveillance"/>
        </authorList>
    </citation>
    <scope>NUCLEOTIDE SEQUENCE [LARGE SCALE GENOMIC DNA]</scope>
    <source>
        <strain evidence="4 5">CECT 7557</strain>
    </source>
</reference>
<organism evidence="4 5">
    <name type="scientific">Tritonibacter multivorans</name>
    <dbReference type="NCBI Taxonomy" id="928856"/>
    <lineage>
        <taxon>Bacteria</taxon>
        <taxon>Pseudomonadati</taxon>
        <taxon>Pseudomonadota</taxon>
        <taxon>Alphaproteobacteria</taxon>
        <taxon>Rhodobacterales</taxon>
        <taxon>Paracoccaceae</taxon>
        <taxon>Tritonibacter</taxon>
    </lineage>
</organism>
<feature type="domain" description="HTH araC/xylS-type" evidence="3">
    <location>
        <begin position="206"/>
        <end position="304"/>
    </location>
</feature>
<dbReference type="SUPFAM" id="SSF46689">
    <property type="entry name" value="Homeodomain-like"/>
    <property type="match status" value="1"/>
</dbReference>
<name>A0A0P1G477_9RHOB</name>
<dbReference type="Proteomes" id="UP000052022">
    <property type="component" value="Unassembled WGS sequence"/>
</dbReference>
<evidence type="ECO:0000256" key="2">
    <source>
        <dbReference type="ARBA" id="ARBA00023163"/>
    </source>
</evidence>
<protein>
    <submittedName>
        <fullName evidence="4">Carnitine catabolism transcriptional activator</fullName>
    </submittedName>
</protein>
<evidence type="ECO:0000256" key="1">
    <source>
        <dbReference type="ARBA" id="ARBA00023015"/>
    </source>
</evidence>
<dbReference type="RefSeq" id="WP_058289088.1">
    <property type="nucleotide sequence ID" value="NZ_CYSD01000014.1"/>
</dbReference>
<dbReference type="SMART" id="SM00342">
    <property type="entry name" value="HTH_ARAC"/>
    <property type="match status" value="1"/>
</dbReference>
<dbReference type="GO" id="GO:0043565">
    <property type="term" value="F:sequence-specific DNA binding"/>
    <property type="evidence" value="ECO:0007669"/>
    <property type="project" value="InterPro"/>
</dbReference>
<dbReference type="SUPFAM" id="SSF52317">
    <property type="entry name" value="Class I glutamine amidotransferase-like"/>
    <property type="match status" value="1"/>
</dbReference>
<dbReference type="PROSITE" id="PS01124">
    <property type="entry name" value="HTH_ARAC_FAMILY_2"/>
    <property type="match status" value="1"/>
</dbReference>
<dbReference type="OrthoDB" id="9793400at2"/>
<dbReference type="PANTHER" id="PTHR43130:SF3">
    <property type="entry name" value="HTH-TYPE TRANSCRIPTIONAL REGULATOR RV1931C"/>
    <property type="match status" value="1"/>
</dbReference>
<dbReference type="PANTHER" id="PTHR43130">
    <property type="entry name" value="ARAC-FAMILY TRANSCRIPTIONAL REGULATOR"/>
    <property type="match status" value="1"/>
</dbReference>
<evidence type="ECO:0000313" key="5">
    <source>
        <dbReference type="Proteomes" id="UP000052022"/>
    </source>
</evidence>
<dbReference type="Pfam" id="PF12833">
    <property type="entry name" value="HTH_18"/>
    <property type="match status" value="1"/>
</dbReference>
<dbReference type="STRING" id="928856.SAMN04488049_11436"/>
<dbReference type="Gene3D" id="1.10.10.60">
    <property type="entry name" value="Homeodomain-like"/>
    <property type="match status" value="1"/>
</dbReference>
<dbReference type="GO" id="GO:0003700">
    <property type="term" value="F:DNA-binding transcription factor activity"/>
    <property type="evidence" value="ECO:0007669"/>
    <property type="project" value="InterPro"/>
</dbReference>
<dbReference type="InterPro" id="IPR052158">
    <property type="entry name" value="INH-QAR"/>
</dbReference>
<dbReference type="InterPro" id="IPR018060">
    <property type="entry name" value="HTH_AraC"/>
</dbReference>
<keyword evidence="5" id="KW-1185">Reference proteome</keyword>
<sequence>MAQQFDLLLFDNFSNHCLANTVEPLRAANTVARRILYNWRFLTLDGAPAVSSSGLSVTPHGALSDGGGDLLIVMPSYGFRDLDNRAVTRPLQQARSRYTQLAGFDTGSWLLARAGLLDGHQATIHWEELASFEETFPDIDALRARYVISGDRITCSGAMAAFDLVMALIGEAHGPLITVEVAQIFMTEASARAFTLAPSPGGRMVDRVLHLMQDNLESPLPIAEIARRMGCSQKLLEVRMQAELQGTPNAIYRRLRLNLARKLVAETDQTVAEIAGRCGYENASALTRAFKVQFGCTPRQLRKGEAW</sequence>
<keyword evidence="1" id="KW-0805">Transcription regulation</keyword>
<dbReference type="EMBL" id="CYSD01000014">
    <property type="protein sequence ID" value="CUH76576.1"/>
    <property type="molecule type" value="Genomic_DNA"/>
</dbReference>
<dbReference type="Gene3D" id="3.40.50.880">
    <property type="match status" value="1"/>
</dbReference>
<evidence type="ECO:0000259" key="3">
    <source>
        <dbReference type="PROSITE" id="PS01124"/>
    </source>
</evidence>
<dbReference type="InterPro" id="IPR029062">
    <property type="entry name" value="Class_I_gatase-like"/>
</dbReference>
<dbReference type="InterPro" id="IPR009057">
    <property type="entry name" value="Homeodomain-like_sf"/>
</dbReference>
<evidence type="ECO:0000313" key="4">
    <source>
        <dbReference type="EMBL" id="CUH76576.1"/>
    </source>
</evidence>